<evidence type="ECO:0000256" key="1">
    <source>
        <dbReference type="SAM" id="Phobius"/>
    </source>
</evidence>
<keyword evidence="3" id="KW-1185">Reference proteome</keyword>
<accession>A0A4S4FJY8</accession>
<organism evidence="2 3">
    <name type="scientific">Naasia lichenicola</name>
    <dbReference type="NCBI Taxonomy" id="2565933"/>
    <lineage>
        <taxon>Bacteria</taxon>
        <taxon>Bacillati</taxon>
        <taxon>Actinomycetota</taxon>
        <taxon>Actinomycetes</taxon>
        <taxon>Micrococcales</taxon>
        <taxon>Microbacteriaceae</taxon>
        <taxon>Naasia</taxon>
    </lineage>
</organism>
<feature type="transmembrane region" description="Helical" evidence="1">
    <location>
        <begin position="41"/>
        <end position="65"/>
    </location>
</feature>
<proteinExistence type="predicted"/>
<reference evidence="2 3" key="1">
    <citation type="submission" date="2019-04" db="EMBL/GenBank/DDBJ databases">
        <authorList>
            <person name="Jiang L."/>
        </authorList>
    </citation>
    <scope>NUCLEOTIDE SEQUENCE [LARGE SCALE GENOMIC DNA]</scope>
    <source>
        <strain evidence="2 3">YIM 131853</strain>
    </source>
</reference>
<feature type="transmembrane region" description="Helical" evidence="1">
    <location>
        <begin position="77"/>
        <end position="96"/>
    </location>
</feature>
<evidence type="ECO:0000313" key="2">
    <source>
        <dbReference type="EMBL" id="THG30172.1"/>
    </source>
</evidence>
<feature type="transmembrane region" description="Helical" evidence="1">
    <location>
        <begin position="7"/>
        <end position="29"/>
    </location>
</feature>
<keyword evidence="1" id="KW-1133">Transmembrane helix</keyword>
<dbReference type="OrthoDB" id="4950602at2"/>
<protein>
    <submittedName>
        <fullName evidence="2">Uncharacterized protein</fullName>
    </submittedName>
</protein>
<dbReference type="Proteomes" id="UP000309133">
    <property type="component" value="Unassembled WGS sequence"/>
</dbReference>
<dbReference type="AlphaFoldDB" id="A0A4S4FJY8"/>
<dbReference type="EMBL" id="SSSM01000005">
    <property type="protein sequence ID" value="THG30172.1"/>
    <property type="molecule type" value="Genomic_DNA"/>
</dbReference>
<keyword evidence="1" id="KW-0812">Transmembrane</keyword>
<gene>
    <name evidence="2" type="ORF">E6C64_16230</name>
</gene>
<dbReference type="RefSeq" id="WP_136428644.1">
    <property type="nucleotide sequence ID" value="NZ_SSSM01000005.1"/>
</dbReference>
<sequence>MQSSSIVGARAVLIIGGILLMLVGAYQLVTTQRIDQLFGLALWMLGAIVLHDGILSPIVLFANVLLKRSGRRMPWSVLVVIQIAVVVGSVLTLIVVPEIAGQLRGPANPTILTGDYGLRLAVMWGVLLVIAAIISAVLVRRGKRPADELVKPAAV</sequence>
<keyword evidence="1" id="KW-0472">Membrane</keyword>
<evidence type="ECO:0000313" key="3">
    <source>
        <dbReference type="Proteomes" id="UP000309133"/>
    </source>
</evidence>
<name>A0A4S4FJY8_9MICO</name>
<comment type="caution">
    <text evidence="2">The sequence shown here is derived from an EMBL/GenBank/DDBJ whole genome shotgun (WGS) entry which is preliminary data.</text>
</comment>
<feature type="transmembrane region" description="Helical" evidence="1">
    <location>
        <begin position="116"/>
        <end position="139"/>
    </location>
</feature>